<sequence>MADCKVTVDAGVCKMKTVIIAKTNEDGEVILDIQSDCSKVLEMSWGIKPIYAWSCVESPMNETEIYQAASKCLKHAACPVPCAVLKAIEVAGELGIKRDAVITIE</sequence>
<dbReference type="InterPro" id="IPR054227">
    <property type="entry name" value="DUF6951"/>
</dbReference>
<name>A0A8J8TFJ6_9ARCH</name>
<dbReference type="RefSeq" id="WP_020448933.1">
    <property type="nucleotide sequence ID" value="NZ_CAYAXV010000011.1"/>
</dbReference>
<dbReference type="Pfam" id="PF22263">
    <property type="entry name" value="DUF6951"/>
    <property type="match status" value="1"/>
</dbReference>
<protein>
    <submittedName>
        <fullName evidence="1">Uncharacterized protein</fullName>
    </submittedName>
</protein>
<gene>
    <name evidence="1" type="ORF">A3207_00330</name>
</gene>
<dbReference type="GeneID" id="41323462"/>
<evidence type="ECO:0000313" key="1">
    <source>
        <dbReference type="EMBL" id="TQS84526.1"/>
    </source>
</evidence>
<dbReference type="Proteomes" id="UP000752814">
    <property type="component" value="Unassembled WGS sequence"/>
</dbReference>
<dbReference type="OMA" id="DCPNYQK"/>
<reference evidence="1" key="1">
    <citation type="submission" date="2016-03" db="EMBL/GenBank/DDBJ databases">
        <authorList>
            <person name="Borrel G."/>
            <person name="Mccann A."/>
            <person name="O'Toole P.W."/>
        </authorList>
    </citation>
    <scope>NUCLEOTIDE SEQUENCE</scope>
    <source>
        <strain evidence="1">183</strain>
    </source>
</reference>
<accession>A0A8J8TFJ6</accession>
<comment type="caution">
    <text evidence="1">The sequence shown here is derived from an EMBL/GenBank/DDBJ whole genome shotgun (WGS) entry which is preliminary data.</text>
</comment>
<dbReference type="AlphaFoldDB" id="A0A8J8TFJ6"/>
<organism evidence="1 2">
    <name type="scientific">Candidatus Methanomassiliicoccus intestinalis</name>
    <dbReference type="NCBI Taxonomy" id="1406512"/>
    <lineage>
        <taxon>Archaea</taxon>
        <taxon>Methanobacteriati</taxon>
        <taxon>Thermoplasmatota</taxon>
        <taxon>Thermoplasmata</taxon>
        <taxon>Methanomassiliicoccales</taxon>
        <taxon>Methanomassiliicoccaceae</taxon>
        <taxon>Methanomassiliicoccus</taxon>
    </lineage>
</organism>
<proteinExistence type="predicted"/>
<dbReference type="EMBL" id="LVVT01000001">
    <property type="protein sequence ID" value="TQS84526.1"/>
    <property type="molecule type" value="Genomic_DNA"/>
</dbReference>
<evidence type="ECO:0000313" key="2">
    <source>
        <dbReference type="Proteomes" id="UP000752814"/>
    </source>
</evidence>